<dbReference type="InterPro" id="IPR048869">
    <property type="entry name" value="OCRL-1_2_ASH"/>
</dbReference>
<evidence type="ECO:0000256" key="2">
    <source>
        <dbReference type="ARBA" id="ARBA00004496"/>
    </source>
</evidence>
<evidence type="ECO:0000256" key="1">
    <source>
        <dbReference type="ARBA" id="ARBA00004138"/>
    </source>
</evidence>
<protein>
    <submittedName>
        <fullName evidence="10">HYDIN protein</fullName>
    </submittedName>
</protein>
<feature type="coiled-coil region" evidence="6">
    <location>
        <begin position="790"/>
        <end position="827"/>
    </location>
</feature>
<dbReference type="InterPro" id="IPR013783">
    <property type="entry name" value="Ig-like_fold"/>
</dbReference>
<comment type="caution">
    <text evidence="10">The sequence shown here is derived from an EMBL/GenBank/DDBJ whole genome shotgun (WGS) entry which is preliminary data.</text>
</comment>
<name>A0A812WW08_9DINO</name>
<evidence type="ECO:0000313" key="10">
    <source>
        <dbReference type="EMBL" id="CAE7710119.1"/>
    </source>
</evidence>
<evidence type="ECO:0000259" key="8">
    <source>
        <dbReference type="Pfam" id="PF21310"/>
    </source>
</evidence>
<dbReference type="Proteomes" id="UP000601435">
    <property type="component" value="Unassembled WGS sequence"/>
</dbReference>
<evidence type="ECO:0000313" key="11">
    <source>
        <dbReference type="Proteomes" id="UP000601435"/>
    </source>
</evidence>
<evidence type="ECO:0000256" key="5">
    <source>
        <dbReference type="ARBA" id="ARBA00023273"/>
    </source>
</evidence>
<dbReference type="InterPro" id="IPR033305">
    <property type="entry name" value="Hydin-like"/>
</dbReference>
<sequence length="885" mass="99622">MRLRLVQVRFFIKVQPPFYVNIDTCYLRSGETLEIRVEFDPAYKVDRVCGTVKQKLTIVYQDHPQRDHVNLVGEVIFPNLTLSNNKLDFGSVLNETSKQLTITMANPNALPVNFQWSFVEEAEMSEDDVSGGQRASVVMQSTANSAANSFSSGFPPKPTASIRSNADPNLEMSSLPRLSQVAEMQGTLLPKQKQRPVVDINQIFDILPIMGVLEPGQTQDVTFTYFGMKNQKFDCLAVCQTEGGPEYEVTLKGQASRLDFRLDKTELDFGEIPYTEVQEREIVLANTGKVAFQFNWNLCALSRPPVLDCWPVSGQINPGDKERITIRFRTGIPDEVNEVALLEVAHFERQRINVRGHGIFPGILLLQGSNPDVFKGLERSNEQEHQTNKELALQRLRENGPPPQAACVSSTSSMHSTEISPNDSAASLAEWQPEPQVVEFEVDRHFICQSLLAKEKELWEKHLEKCNKESKDTFGKGSGRGSARGRGERRPMLEVTHITAAYYECNFGHIVLGHSGKKVISVYNCFHENVSFNINKRLLMQKGFQISPEKVSKLPPGKQVKLELTCFRDRTGEEGKQELNWIIPVRGGPSYEVKLMSEFVRPDLELSSDSIDFGHVVVGQVKRITIKLRNAKTVMASWDYKAPTAKPGKPMEFAYSLSPRSGRVAPGESQLVTVSFTPTSSRSYNQKVALRIMDNPMRKMLHMRGCGDGLRVNVEPSTTFELGPVLPGTEDCMQELFLCNPTNYTIEVYSVDFDTKYQEEEFFLHVYDKYENNSMEMPVRTPGALTWPAVAKHGREVRRQQERQRRLQEKERRLKERALRLQEATLRVEAARKASEEPPEDPEEAETLGRQESGKSLGEMCTTACGLSGNSGGEGLDGFRVCFVG</sequence>
<gene>
    <name evidence="10" type="primary">HYDIN</name>
    <name evidence="10" type="ORF">SNEC2469_LOCUS20497</name>
</gene>
<feature type="region of interest" description="Disordered" evidence="7">
    <location>
        <begin position="469"/>
        <end position="489"/>
    </location>
</feature>
<evidence type="ECO:0000256" key="7">
    <source>
        <dbReference type="SAM" id="MobiDB-lite"/>
    </source>
</evidence>
<organism evidence="10 11">
    <name type="scientific">Symbiodinium necroappetens</name>
    <dbReference type="NCBI Taxonomy" id="1628268"/>
    <lineage>
        <taxon>Eukaryota</taxon>
        <taxon>Sar</taxon>
        <taxon>Alveolata</taxon>
        <taxon>Dinophyceae</taxon>
        <taxon>Suessiales</taxon>
        <taxon>Symbiodiniaceae</taxon>
        <taxon>Symbiodinium</taxon>
    </lineage>
</organism>
<dbReference type="OrthoDB" id="431629at2759"/>
<dbReference type="Gene3D" id="2.60.40.10">
    <property type="entry name" value="Immunoglobulins"/>
    <property type="match status" value="3"/>
</dbReference>
<feature type="region of interest" description="Disordered" evidence="7">
    <location>
        <begin position="399"/>
        <end position="420"/>
    </location>
</feature>
<dbReference type="GO" id="GO:1904158">
    <property type="term" value="P:axonemal central apparatus assembly"/>
    <property type="evidence" value="ECO:0007669"/>
    <property type="project" value="TreeGrafter"/>
</dbReference>
<feature type="compositionally biased region" description="Acidic residues" evidence="7">
    <location>
        <begin position="837"/>
        <end position="846"/>
    </location>
</feature>
<keyword evidence="11" id="KW-1185">Reference proteome</keyword>
<dbReference type="PANTHER" id="PTHR23053:SF0">
    <property type="entry name" value="HYDROCEPHALUS-INDUCING PROTEIN HOMOLOG"/>
    <property type="match status" value="1"/>
</dbReference>
<dbReference type="EMBL" id="CAJNJA010035709">
    <property type="protein sequence ID" value="CAE7710119.1"/>
    <property type="molecule type" value="Genomic_DNA"/>
</dbReference>
<dbReference type="AlphaFoldDB" id="A0A812WW08"/>
<dbReference type="Pfam" id="PF21310">
    <property type="entry name" value="OCRL-like_ASH"/>
    <property type="match status" value="1"/>
</dbReference>
<dbReference type="GO" id="GO:0005930">
    <property type="term" value="C:axoneme"/>
    <property type="evidence" value="ECO:0007669"/>
    <property type="project" value="TreeGrafter"/>
</dbReference>
<dbReference type="NCBIfam" id="NF012200">
    <property type="entry name" value="choice_anch_D"/>
    <property type="match status" value="1"/>
</dbReference>
<evidence type="ECO:0000259" key="9">
    <source>
        <dbReference type="Pfam" id="PF22544"/>
    </source>
</evidence>
<feature type="domain" description="OCRL-1/2 ASH" evidence="8">
    <location>
        <begin position="262"/>
        <end position="327"/>
    </location>
</feature>
<feature type="region of interest" description="Disordered" evidence="7">
    <location>
        <begin position="829"/>
        <end position="855"/>
    </location>
</feature>
<dbReference type="InterPro" id="IPR053879">
    <property type="entry name" value="HYDIN_VesB_CFA65-like_Ig"/>
</dbReference>
<feature type="compositionally biased region" description="Low complexity" evidence="7">
    <location>
        <begin position="409"/>
        <end position="420"/>
    </location>
</feature>
<feature type="region of interest" description="Disordered" evidence="7">
    <location>
        <begin position="147"/>
        <end position="169"/>
    </location>
</feature>
<comment type="subcellular location">
    <subcellularLocation>
        <location evidence="1">Cell projection</location>
        <location evidence="1">Cilium</location>
    </subcellularLocation>
    <subcellularLocation>
        <location evidence="2">Cytoplasm</location>
    </subcellularLocation>
</comment>
<keyword evidence="5" id="KW-0966">Cell projection</keyword>
<keyword evidence="3" id="KW-0963">Cytoplasm</keyword>
<evidence type="ECO:0000256" key="3">
    <source>
        <dbReference type="ARBA" id="ARBA00022490"/>
    </source>
</evidence>
<dbReference type="PANTHER" id="PTHR23053">
    <property type="entry name" value="DLEC1 DELETED IN LUNG AND ESOPHAGEAL CANCER 1"/>
    <property type="match status" value="1"/>
</dbReference>
<keyword evidence="4" id="KW-0969">Cilium</keyword>
<accession>A0A812WW08</accession>
<evidence type="ECO:0000256" key="6">
    <source>
        <dbReference type="SAM" id="Coils"/>
    </source>
</evidence>
<keyword evidence="6" id="KW-0175">Coiled coil</keyword>
<dbReference type="GO" id="GO:0003341">
    <property type="term" value="P:cilium movement"/>
    <property type="evidence" value="ECO:0007669"/>
    <property type="project" value="TreeGrafter"/>
</dbReference>
<proteinExistence type="predicted"/>
<dbReference type="Pfam" id="PF22544">
    <property type="entry name" value="HYDIN_VesB_CFA65-like_Ig"/>
    <property type="match status" value="1"/>
</dbReference>
<evidence type="ECO:0000256" key="4">
    <source>
        <dbReference type="ARBA" id="ARBA00023069"/>
    </source>
</evidence>
<reference evidence="10" key="1">
    <citation type="submission" date="2021-02" db="EMBL/GenBank/DDBJ databases">
        <authorList>
            <person name="Dougan E. K."/>
            <person name="Rhodes N."/>
            <person name="Thang M."/>
            <person name="Chan C."/>
        </authorList>
    </citation>
    <scope>NUCLEOTIDE SEQUENCE</scope>
</reference>
<feature type="domain" description="HYDIN/VesB/CFA65-like Ig-like" evidence="9">
    <location>
        <begin position="602"/>
        <end position="706"/>
    </location>
</feature>